<dbReference type="InterPro" id="IPR006086">
    <property type="entry name" value="XPG-I_dom"/>
</dbReference>
<accession>A0A2T0FN36</accession>
<dbReference type="Pfam" id="PF00867">
    <property type="entry name" value="XPG_I"/>
    <property type="match status" value="1"/>
</dbReference>
<dbReference type="STRING" id="45607.A0A2T0FN36"/>
<dbReference type="InterPro" id="IPR006084">
    <property type="entry name" value="XPG/Rad2"/>
</dbReference>
<proteinExistence type="predicted"/>
<comment type="caution">
    <text evidence="2">The sequence shown here is derived from an EMBL/GenBank/DDBJ whole genome shotgun (WGS) entry which is preliminary data.</text>
</comment>
<dbReference type="PANTHER" id="PTHR11081:SF59">
    <property type="entry name" value="FI23547P1"/>
    <property type="match status" value="1"/>
</dbReference>
<dbReference type="GO" id="GO:0017108">
    <property type="term" value="F:5'-flap endonuclease activity"/>
    <property type="evidence" value="ECO:0007669"/>
    <property type="project" value="TreeGrafter"/>
</dbReference>
<dbReference type="GeneID" id="36517776"/>
<keyword evidence="3" id="KW-1185">Reference proteome</keyword>
<dbReference type="CDD" id="cd09870">
    <property type="entry name" value="PIN_YEN1"/>
    <property type="match status" value="1"/>
</dbReference>
<dbReference type="SMART" id="SM00484">
    <property type="entry name" value="XPGI"/>
    <property type="match status" value="1"/>
</dbReference>
<name>A0A2T0FN36_9ASCO</name>
<gene>
    <name evidence="2" type="ORF">B9G98_04028</name>
</gene>
<reference evidence="2 3" key="1">
    <citation type="submission" date="2017-04" db="EMBL/GenBank/DDBJ databases">
        <title>Genome sequencing of [Candida] sorbophila.</title>
        <authorList>
            <person name="Ahn J.O."/>
        </authorList>
    </citation>
    <scope>NUCLEOTIDE SEQUENCE [LARGE SCALE GENOMIC DNA]</scope>
    <source>
        <strain evidence="2 3">DS02</strain>
    </source>
</reference>
<dbReference type="InterPro" id="IPR029060">
    <property type="entry name" value="PIN-like_dom_sf"/>
</dbReference>
<feature type="domain" description="XPG-I" evidence="1">
    <location>
        <begin position="109"/>
        <end position="185"/>
    </location>
</feature>
<evidence type="ECO:0000313" key="2">
    <source>
        <dbReference type="EMBL" id="PRT56408.1"/>
    </source>
</evidence>
<dbReference type="AlphaFoldDB" id="A0A2T0FN36"/>
<dbReference type="Proteomes" id="UP000238350">
    <property type="component" value="Unassembled WGS sequence"/>
</dbReference>
<dbReference type="EMBL" id="NDIQ01000022">
    <property type="protein sequence ID" value="PRT56408.1"/>
    <property type="molecule type" value="Genomic_DNA"/>
</dbReference>
<sequence length="446" mass="51058">MGVKDLWRDFSESQTKPMTEWASEFYTKHRRKPRVALDTPQWLVGIVQKAKSWGFNEHRLLIRRFAAFMTAGIDLVPVFDGTDHPHKLRHKSRFRREHAFVVLAKDIVKHLGLPCIESPGEAEALCSHLQSIGQVDFVFSDDADVLVFGATCVLSYSRDRDTVKENALNRHISIHNVTIDRRIYLLRALLQGNDYDKGVTRLGSKVASQIADVQTGFAQRLEEIVVVYHSDPVLLADWRENINHELQTNESKFLTRRCNVKLPDDFPKPEIIHALLKPAVSENYNLQWNPPNHFKLQQVWTGPSPVRPSKKAIEALAARSLSEENVELVEKVRKPSKAKYNPDSLDVSFTKCMASVMLVYHIHKKTDDPQWYGNVKVLAANDLVDVKLSPKWPYGNSATVQIPYHALRLSRYVVRPEKRKNYLVTELFQRADKKALTSIVAPTRVD</sequence>
<evidence type="ECO:0000313" key="3">
    <source>
        <dbReference type="Proteomes" id="UP000238350"/>
    </source>
</evidence>
<dbReference type="PANTHER" id="PTHR11081">
    <property type="entry name" value="FLAP ENDONUCLEASE FAMILY MEMBER"/>
    <property type="match status" value="1"/>
</dbReference>
<dbReference type="PRINTS" id="PR00853">
    <property type="entry name" value="XPGRADSUPER"/>
</dbReference>
<organism evidence="2 3">
    <name type="scientific">Wickerhamiella sorbophila</name>
    <dbReference type="NCBI Taxonomy" id="45607"/>
    <lineage>
        <taxon>Eukaryota</taxon>
        <taxon>Fungi</taxon>
        <taxon>Dikarya</taxon>
        <taxon>Ascomycota</taxon>
        <taxon>Saccharomycotina</taxon>
        <taxon>Dipodascomycetes</taxon>
        <taxon>Dipodascales</taxon>
        <taxon>Trichomonascaceae</taxon>
        <taxon>Wickerhamiella</taxon>
    </lineage>
</organism>
<protein>
    <submittedName>
        <fullName evidence="2">DNA repair protein rad13</fullName>
    </submittedName>
</protein>
<dbReference type="Gene3D" id="3.40.50.1010">
    <property type="entry name" value="5'-nuclease"/>
    <property type="match status" value="2"/>
</dbReference>
<dbReference type="InterPro" id="IPR036279">
    <property type="entry name" value="5-3_exonuclease_C_sf"/>
</dbReference>
<dbReference type="OrthoDB" id="2959108at2759"/>
<dbReference type="GO" id="GO:0006281">
    <property type="term" value="P:DNA repair"/>
    <property type="evidence" value="ECO:0007669"/>
    <property type="project" value="UniProtKB-ARBA"/>
</dbReference>
<evidence type="ECO:0000259" key="1">
    <source>
        <dbReference type="SMART" id="SM00484"/>
    </source>
</evidence>
<dbReference type="RefSeq" id="XP_024666353.1">
    <property type="nucleotide sequence ID" value="XM_024810585.1"/>
</dbReference>
<dbReference type="SUPFAM" id="SSF47807">
    <property type="entry name" value="5' to 3' exonuclease, C-terminal subdomain"/>
    <property type="match status" value="1"/>
</dbReference>
<dbReference type="SUPFAM" id="SSF88723">
    <property type="entry name" value="PIN domain-like"/>
    <property type="match status" value="1"/>
</dbReference>